<feature type="domain" description="AAA+ ATPase" evidence="2">
    <location>
        <begin position="42"/>
        <end position="193"/>
    </location>
</feature>
<organism evidence="3">
    <name type="scientific">Magnetococcus massalia (strain MO-1)</name>
    <dbReference type="NCBI Taxonomy" id="451514"/>
    <lineage>
        <taxon>Bacteria</taxon>
        <taxon>Pseudomonadati</taxon>
        <taxon>Pseudomonadota</taxon>
        <taxon>Magnetococcia</taxon>
        <taxon>Magnetococcales</taxon>
        <taxon>Magnetococcaceae</taxon>
        <taxon>Magnetococcus</taxon>
    </lineage>
</organism>
<dbReference type="GO" id="GO:0016887">
    <property type="term" value="F:ATP hydrolysis activity"/>
    <property type="evidence" value="ECO:0007669"/>
    <property type="project" value="InterPro"/>
</dbReference>
<evidence type="ECO:0000313" key="3">
    <source>
        <dbReference type="EMBL" id="CRH07072.1"/>
    </source>
</evidence>
<dbReference type="PANTHER" id="PTHR35894">
    <property type="entry name" value="GENERAL SECRETION PATHWAY PROTEIN A-RELATED"/>
    <property type="match status" value="1"/>
</dbReference>
<dbReference type="Gene3D" id="3.30.70.1070">
    <property type="entry name" value="Sporulation related repeat"/>
    <property type="match status" value="1"/>
</dbReference>
<sequence length="570" mass="63948">MYEHHFQLRSNPFKNTPNPKIFFTGGRRQDILEALLYAVGKGDALLKVVGEVGAGKTMLCRMLLERLPRDVESVFLNNPSLSHTHVLHAIALDLKLPIQMEDSELVVLNALQQYFLKRHTDGFQIVIIIDEAQSMSIETLEKVRLLSNLETHTDKLVQLVLFGQPELDLRISEPGIRQLRERITHHFLLEPFNASETASYIDFRLRAMGYAGDGLFPGESMKLVHQISQGLSRRINIVVDKALMAAYAENEDHVTPAHIKQAVQDNAFRPLTVEQKEAASPSRLRHYWSISWPVMAAVVVGMGGATLIQQWLIQSAYQAAALQQQQPVLQQPVPPPTQRPQPQPPAVTQKVLPDPVPKPATATGVAPLPRTDPLTPQIAPVTAGEKPTASKLVHPEAFKQGIVAAKASLQQEAKPTTANGQEAKPVEVVVHPPQQLVKPKPQKVVHAKIVDKKRESRLNLDQEKSLVQSRRDALLKWVKVASPKHYTLRLLSVSTYQPRWYEKEIMGWNPAGKGIYIRTTLKNSPPYDIIYYGEFATIQEAKLSLARLPSRYSKYGAYAMPISQLQKHYR</sequence>
<dbReference type="SUPFAM" id="SSF52540">
    <property type="entry name" value="P-loop containing nucleoside triphosphate hydrolases"/>
    <property type="match status" value="1"/>
</dbReference>
<evidence type="ECO:0000259" key="2">
    <source>
        <dbReference type="SMART" id="SM00382"/>
    </source>
</evidence>
<protein>
    <recommendedName>
        <fullName evidence="2">AAA+ ATPase domain-containing protein</fullName>
    </recommendedName>
</protein>
<dbReference type="Pfam" id="PF13401">
    <property type="entry name" value="AAA_22"/>
    <property type="match status" value="1"/>
</dbReference>
<proteinExistence type="predicted"/>
<feature type="compositionally biased region" description="Pro residues" evidence="1">
    <location>
        <begin position="332"/>
        <end position="345"/>
    </location>
</feature>
<feature type="region of interest" description="Disordered" evidence="1">
    <location>
        <begin position="330"/>
        <end position="372"/>
    </location>
</feature>
<dbReference type="SMART" id="SM00382">
    <property type="entry name" value="AAA"/>
    <property type="match status" value="1"/>
</dbReference>
<dbReference type="GO" id="GO:0042834">
    <property type="term" value="F:peptidoglycan binding"/>
    <property type="evidence" value="ECO:0007669"/>
    <property type="project" value="InterPro"/>
</dbReference>
<name>A0A1S7LJC6_MAGMO</name>
<reference evidence="3" key="1">
    <citation type="submission" date="2015-04" db="EMBL/GenBank/DDBJ databases">
        <authorList>
            <person name="Syromyatnikov M.Y."/>
            <person name="Popov V.N."/>
        </authorList>
    </citation>
    <scope>NUCLEOTIDE SEQUENCE</scope>
    <source>
        <strain evidence="3">MO-1</strain>
    </source>
</reference>
<accession>A0A1S7LJC6</accession>
<dbReference type="InterPro" id="IPR027417">
    <property type="entry name" value="P-loop_NTPase"/>
</dbReference>
<dbReference type="PANTHER" id="PTHR35894:SF1">
    <property type="entry name" value="PHOSPHORIBULOKINASE _ URIDINE KINASE FAMILY"/>
    <property type="match status" value="1"/>
</dbReference>
<dbReference type="AlphaFoldDB" id="A0A1S7LJC6"/>
<dbReference type="InterPro" id="IPR052026">
    <property type="entry name" value="ExeA_AAA_ATPase_DNA-bind"/>
</dbReference>
<dbReference type="EMBL" id="LO017727">
    <property type="protein sequence ID" value="CRH07072.1"/>
    <property type="molecule type" value="Genomic_DNA"/>
</dbReference>
<dbReference type="InterPro" id="IPR049945">
    <property type="entry name" value="AAA_22"/>
</dbReference>
<dbReference type="Gene3D" id="3.40.50.300">
    <property type="entry name" value="P-loop containing nucleotide triphosphate hydrolases"/>
    <property type="match status" value="1"/>
</dbReference>
<dbReference type="InterPro" id="IPR036680">
    <property type="entry name" value="SPOR-like_sf"/>
</dbReference>
<gene>
    <name evidence="3" type="ORF">MAGMO_2926</name>
</gene>
<dbReference type="InterPro" id="IPR003593">
    <property type="entry name" value="AAA+_ATPase"/>
</dbReference>
<evidence type="ECO:0000256" key="1">
    <source>
        <dbReference type="SAM" id="MobiDB-lite"/>
    </source>
</evidence>